<reference evidence="2 3" key="1">
    <citation type="submission" date="2018-07" db="EMBL/GenBank/DDBJ databases">
        <title>A high quality draft genome assembly of the barn swallow (H. rustica rustica).</title>
        <authorList>
            <person name="Formenti G."/>
            <person name="Chiara M."/>
            <person name="Poveda L."/>
            <person name="Francoijs K.-J."/>
            <person name="Bonisoli-Alquati A."/>
            <person name="Canova L."/>
            <person name="Gianfranceschi L."/>
            <person name="Horner D.S."/>
            <person name="Saino N."/>
        </authorList>
    </citation>
    <scope>NUCLEOTIDE SEQUENCE [LARGE SCALE GENOMIC DNA]</scope>
    <source>
        <strain evidence="2">Chelidonia</strain>
        <tissue evidence="2">Blood</tissue>
    </source>
</reference>
<name>A0A3M0K873_HIRRU</name>
<feature type="compositionally biased region" description="Basic and acidic residues" evidence="1">
    <location>
        <begin position="43"/>
        <end position="55"/>
    </location>
</feature>
<comment type="caution">
    <text evidence="2">The sequence shown here is derived from an EMBL/GenBank/DDBJ whole genome shotgun (WGS) entry which is preliminary data.</text>
</comment>
<accession>A0A3M0K873</accession>
<organism evidence="2 3">
    <name type="scientific">Hirundo rustica rustica</name>
    <dbReference type="NCBI Taxonomy" id="333673"/>
    <lineage>
        <taxon>Eukaryota</taxon>
        <taxon>Metazoa</taxon>
        <taxon>Chordata</taxon>
        <taxon>Craniata</taxon>
        <taxon>Vertebrata</taxon>
        <taxon>Euteleostomi</taxon>
        <taxon>Archelosauria</taxon>
        <taxon>Archosauria</taxon>
        <taxon>Dinosauria</taxon>
        <taxon>Saurischia</taxon>
        <taxon>Theropoda</taxon>
        <taxon>Coelurosauria</taxon>
        <taxon>Aves</taxon>
        <taxon>Neognathae</taxon>
        <taxon>Neoaves</taxon>
        <taxon>Telluraves</taxon>
        <taxon>Australaves</taxon>
        <taxon>Passeriformes</taxon>
        <taxon>Sylvioidea</taxon>
        <taxon>Hirundinidae</taxon>
        <taxon>Hirundo</taxon>
    </lineage>
</organism>
<proteinExistence type="predicted"/>
<evidence type="ECO:0000313" key="3">
    <source>
        <dbReference type="Proteomes" id="UP000269221"/>
    </source>
</evidence>
<evidence type="ECO:0000313" key="2">
    <source>
        <dbReference type="EMBL" id="RMC09292.1"/>
    </source>
</evidence>
<sequence length="67" mass="7409">MRMARRSPLGFVLNTPTWEAQNASGATLLRLPLSLRKILTPRYQKETSRGQKETDEGFISASSTAAT</sequence>
<evidence type="ECO:0000256" key="1">
    <source>
        <dbReference type="SAM" id="MobiDB-lite"/>
    </source>
</evidence>
<dbReference type="EMBL" id="QRBI01000116">
    <property type="protein sequence ID" value="RMC09292.1"/>
    <property type="molecule type" value="Genomic_DNA"/>
</dbReference>
<protein>
    <submittedName>
        <fullName evidence="2">Uncharacterized protein</fullName>
    </submittedName>
</protein>
<keyword evidence="3" id="KW-1185">Reference proteome</keyword>
<dbReference type="Proteomes" id="UP000269221">
    <property type="component" value="Unassembled WGS sequence"/>
</dbReference>
<gene>
    <name evidence="2" type="ORF">DUI87_14300</name>
</gene>
<feature type="region of interest" description="Disordered" evidence="1">
    <location>
        <begin position="41"/>
        <end position="67"/>
    </location>
</feature>
<dbReference type="AlphaFoldDB" id="A0A3M0K873"/>